<feature type="transmembrane region" description="Helical" evidence="1">
    <location>
        <begin position="112"/>
        <end position="132"/>
    </location>
</feature>
<keyword evidence="1" id="KW-0472">Membrane</keyword>
<feature type="transmembrane region" description="Helical" evidence="1">
    <location>
        <begin position="69"/>
        <end position="100"/>
    </location>
</feature>
<feature type="transmembrane region" description="Helical" evidence="1">
    <location>
        <begin position="363"/>
        <end position="378"/>
    </location>
</feature>
<dbReference type="OrthoDB" id="2208602at2"/>
<dbReference type="Proteomes" id="UP000254082">
    <property type="component" value="Unassembled WGS sequence"/>
</dbReference>
<feature type="transmembrane region" description="Helical" evidence="1">
    <location>
        <begin position="225"/>
        <end position="246"/>
    </location>
</feature>
<name>A0A380JGX3_STRDO</name>
<dbReference type="AlphaFoldDB" id="A0A380JGX3"/>
<feature type="transmembrane region" description="Helical" evidence="1">
    <location>
        <begin position="313"/>
        <end position="334"/>
    </location>
</feature>
<feature type="transmembrane region" description="Helical" evidence="1">
    <location>
        <begin position="197"/>
        <end position="213"/>
    </location>
</feature>
<evidence type="ECO:0000256" key="1">
    <source>
        <dbReference type="SAM" id="Phobius"/>
    </source>
</evidence>
<feature type="transmembrane region" description="Helical" evidence="1">
    <location>
        <begin position="175"/>
        <end position="191"/>
    </location>
</feature>
<keyword evidence="1" id="KW-0812">Transmembrane</keyword>
<protein>
    <submittedName>
        <fullName evidence="2">Oligosaccharide repeat unit polymerase Wzy</fullName>
    </submittedName>
</protein>
<accession>A0A380JGX3</accession>
<reference evidence="2 3" key="1">
    <citation type="submission" date="2018-06" db="EMBL/GenBank/DDBJ databases">
        <authorList>
            <consortium name="Pathogen Informatics"/>
            <person name="Doyle S."/>
        </authorList>
    </citation>
    <scope>NUCLEOTIDE SEQUENCE [LARGE SCALE GENOMIC DNA]</scope>
    <source>
        <strain evidence="3">NCTC 11391</strain>
    </source>
</reference>
<gene>
    <name evidence="2" type="primary">wzy</name>
    <name evidence="2" type="ORF">NCTC11391_01364</name>
</gene>
<feature type="transmembrane region" description="Helical" evidence="1">
    <location>
        <begin position="13"/>
        <end position="32"/>
    </location>
</feature>
<keyword evidence="1" id="KW-1133">Transmembrane helix</keyword>
<keyword evidence="3" id="KW-1185">Reference proteome</keyword>
<feature type="transmembrane region" description="Helical" evidence="1">
    <location>
        <begin position="341"/>
        <end position="357"/>
    </location>
</feature>
<proteinExistence type="predicted"/>
<sequence length="406" mass="47006">MKIRIDKESISDFILYAVLAVYIFFAILNASFFVQHIPGALFKLVNYMALAAMVVVEVLHLNYTRRTIFAVPVLLVLFAISYKVAGIFSNVSVIILFSYFYRRQPLETVAKVACVSSILALFLVIFSSHIGFIPNYLEANEGRIRHYIGFRYSLFPSTVMFNISSIRFFLKRNRVKLYELAVLLLANYWIFRQTDSRLTFFTAILLLLIWGVLKYYPQLMAKFRSILSIFILSYPFTFLTSLWFSFNYSQVSSFQLYLNNVMGGRLYLMHKSMGLYGFKLTGQKISWVGNGLNNLGRVTHSSYLYVDNLYMQFLQSFGLIVTLAFVVGMTVVMYKLYRQKAMYLYIIFISLAFHGLIDDLISNLHYSIFPILLGMLYIEHYRLRSRDEGVEPIRLGDAPASSSKNF</sequence>
<evidence type="ECO:0000313" key="3">
    <source>
        <dbReference type="Proteomes" id="UP000254082"/>
    </source>
</evidence>
<feature type="transmembrane region" description="Helical" evidence="1">
    <location>
        <begin position="144"/>
        <end position="163"/>
    </location>
</feature>
<organism evidence="2 3">
    <name type="scientific">Streptococcus downei MFe28</name>
    <dbReference type="NCBI Taxonomy" id="764290"/>
    <lineage>
        <taxon>Bacteria</taxon>
        <taxon>Bacillati</taxon>
        <taxon>Bacillota</taxon>
        <taxon>Bacilli</taxon>
        <taxon>Lactobacillales</taxon>
        <taxon>Streptococcaceae</taxon>
        <taxon>Streptococcus</taxon>
    </lineage>
</organism>
<dbReference type="RefSeq" id="WP_002998013.1">
    <property type="nucleotide sequence ID" value="NZ_UHFA01000002.1"/>
</dbReference>
<dbReference type="EMBL" id="UHFA01000002">
    <property type="protein sequence ID" value="SUN36317.1"/>
    <property type="molecule type" value="Genomic_DNA"/>
</dbReference>
<evidence type="ECO:0000313" key="2">
    <source>
        <dbReference type="EMBL" id="SUN36317.1"/>
    </source>
</evidence>